<evidence type="ECO:0000313" key="8">
    <source>
        <dbReference type="Proteomes" id="UP000008743"/>
    </source>
</evidence>
<feature type="compositionally biased region" description="Polar residues" evidence="5">
    <location>
        <begin position="62"/>
        <end position="84"/>
    </location>
</feature>
<keyword evidence="3 4" id="KW-0687">Ribonucleoprotein</keyword>
<evidence type="ECO:0000256" key="4">
    <source>
        <dbReference type="RuleBase" id="RU004005"/>
    </source>
</evidence>
<dbReference type="InterPro" id="IPR047867">
    <property type="entry name" value="Ribosomal_uL22_bac/org-type"/>
</dbReference>
<evidence type="ECO:0000256" key="2">
    <source>
        <dbReference type="ARBA" id="ARBA00022980"/>
    </source>
</evidence>
<dbReference type="eggNOG" id="KOG1711">
    <property type="taxonomic scope" value="Eukaryota"/>
</dbReference>
<name>A0A0D2WH85_CAPO3</name>
<accession>A0A0D2WH85</accession>
<dbReference type="GO" id="GO:0003735">
    <property type="term" value="F:structural constituent of ribosome"/>
    <property type="evidence" value="ECO:0007669"/>
    <property type="project" value="InterPro"/>
</dbReference>
<evidence type="ECO:0008006" key="9">
    <source>
        <dbReference type="Google" id="ProtNLM"/>
    </source>
</evidence>
<dbReference type="SUPFAM" id="SSF54843">
    <property type="entry name" value="Ribosomal protein L22"/>
    <property type="match status" value="1"/>
</dbReference>
<dbReference type="InParanoid" id="A0A0D2WH85"/>
<feature type="chain" id="PRO_5002254376" description="Ribosomal protein L22" evidence="6">
    <location>
        <begin position="17"/>
        <end position="347"/>
    </location>
</feature>
<evidence type="ECO:0000256" key="5">
    <source>
        <dbReference type="SAM" id="MobiDB-lite"/>
    </source>
</evidence>
<dbReference type="PANTHER" id="PTHR13501:SF8">
    <property type="entry name" value="LARGE RIBOSOMAL SUBUNIT PROTEIN UL22M"/>
    <property type="match status" value="1"/>
</dbReference>
<dbReference type="STRING" id="595528.A0A0D2WH85"/>
<organism evidence="7 8">
    <name type="scientific">Capsaspora owczarzaki (strain ATCC 30864)</name>
    <dbReference type="NCBI Taxonomy" id="595528"/>
    <lineage>
        <taxon>Eukaryota</taxon>
        <taxon>Filasterea</taxon>
        <taxon>Capsaspora</taxon>
    </lineage>
</organism>
<feature type="signal peptide" evidence="6">
    <location>
        <begin position="1"/>
        <end position="16"/>
    </location>
</feature>
<dbReference type="OrthoDB" id="416470at2759"/>
<dbReference type="RefSeq" id="XP_004365369.1">
    <property type="nucleotide sequence ID" value="XM_004365312.2"/>
</dbReference>
<dbReference type="GO" id="GO:0005762">
    <property type="term" value="C:mitochondrial large ribosomal subunit"/>
    <property type="evidence" value="ECO:0007669"/>
    <property type="project" value="TreeGrafter"/>
</dbReference>
<dbReference type="AlphaFoldDB" id="A0A0D2WH85"/>
<feature type="region of interest" description="Disordered" evidence="5">
    <location>
        <begin position="144"/>
        <end position="178"/>
    </location>
</feature>
<keyword evidence="6" id="KW-0732">Signal</keyword>
<keyword evidence="2 4" id="KW-0689">Ribosomal protein</keyword>
<comment type="similarity">
    <text evidence="1 4">Belongs to the universal ribosomal protein uL22 family.</text>
</comment>
<evidence type="ECO:0000256" key="3">
    <source>
        <dbReference type="ARBA" id="ARBA00023274"/>
    </source>
</evidence>
<dbReference type="Gene3D" id="3.90.470.10">
    <property type="entry name" value="Ribosomal protein L22/L17"/>
    <property type="match status" value="1"/>
</dbReference>
<protein>
    <recommendedName>
        <fullName evidence="9">Ribosomal protein L22</fullName>
    </recommendedName>
</protein>
<dbReference type="PhylomeDB" id="A0A0D2WH85"/>
<evidence type="ECO:0000256" key="6">
    <source>
        <dbReference type="SAM" id="SignalP"/>
    </source>
</evidence>
<keyword evidence="8" id="KW-1185">Reference proteome</keyword>
<dbReference type="InterPro" id="IPR036394">
    <property type="entry name" value="Ribosomal_uL22_sf"/>
</dbReference>
<dbReference type="Proteomes" id="UP000008743">
    <property type="component" value="Unassembled WGS sequence"/>
</dbReference>
<feature type="compositionally biased region" description="Basic and acidic residues" evidence="5">
    <location>
        <begin position="100"/>
        <end position="109"/>
    </location>
</feature>
<dbReference type="PANTHER" id="PTHR13501">
    <property type="entry name" value="CHLOROPLAST 50S RIBOSOMAL PROTEIN L22-RELATED"/>
    <property type="match status" value="1"/>
</dbReference>
<evidence type="ECO:0000256" key="1">
    <source>
        <dbReference type="ARBA" id="ARBA00009451"/>
    </source>
</evidence>
<evidence type="ECO:0000313" key="7">
    <source>
        <dbReference type="EMBL" id="KJE88930.1"/>
    </source>
</evidence>
<dbReference type="Pfam" id="PF00237">
    <property type="entry name" value="Ribosomal_L22"/>
    <property type="match status" value="1"/>
</dbReference>
<gene>
    <name evidence="7" type="ORF">CAOG_000498</name>
</gene>
<proteinExistence type="inferred from homology"/>
<dbReference type="InterPro" id="IPR001063">
    <property type="entry name" value="Ribosomal_uL22"/>
</dbReference>
<sequence length="347" mass="38234">MLSSGALLLRSRGAAAARVLTQATSPSTPAQQLQTVSSSHASAAAAAVLALRMSALHFSSSSNRAAKDQQAPTEASATGSSSAVKAQVPGRRRLPQLRYEQPRPKDTKRGQRTAHRYLWDKALGEPTWKEGMLSHLARVPPSVRAAERQAYETASGAPPTPKATPQSGQPAKPELTDEQRQHERYMNVFRPRIEPPAPVARKPRQFNGILRSIAMGYRKVNLVARLISNLPLADAILQLQFSPKRAAKLLLPKIREVAVRAALQNVRIENLFVSRSIVGRATPLKRVIPHARGRAGSARKYRSHYMFTLEVGSPRPPRRQTIFERRIYRTSRVHFAPAKKIVSGLSS</sequence>
<dbReference type="EMBL" id="KE346360">
    <property type="protein sequence ID" value="KJE88930.1"/>
    <property type="molecule type" value="Genomic_DNA"/>
</dbReference>
<feature type="region of interest" description="Disordered" evidence="5">
    <location>
        <begin position="62"/>
        <end position="118"/>
    </location>
</feature>
<dbReference type="GO" id="GO:0006412">
    <property type="term" value="P:translation"/>
    <property type="evidence" value="ECO:0007669"/>
    <property type="project" value="InterPro"/>
</dbReference>
<reference evidence="8" key="1">
    <citation type="submission" date="2011-02" db="EMBL/GenBank/DDBJ databases">
        <title>The Genome Sequence of Capsaspora owczarzaki ATCC 30864.</title>
        <authorList>
            <person name="Russ C."/>
            <person name="Cuomo C."/>
            <person name="Burger G."/>
            <person name="Gray M.W."/>
            <person name="Holland P.W.H."/>
            <person name="King N."/>
            <person name="Lang F.B.F."/>
            <person name="Roger A.J."/>
            <person name="Ruiz-Trillo I."/>
            <person name="Young S.K."/>
            <person name="Zeng Q."/>
            <person name="Gargeya S."/>
            <person name="Alvarado L."/>
            <person name="Berlin A."/>
            <person name="Chapman S.B."/>
            <person name="Chen Z."/>
            <person name="Freedman E."/>
            <person name="Gellesch M."/>
            <person name="Goldberg J."/>
            <person name="Griggs A."/>
            <person name="Gujja S."/>
            <person name="Heilman E."/>
            <person name="Heiman D."/>
            <person name="Howarth C."/>
            <person name="Mehta T."/>
            <person name="Neiman D."/>
            <person name="Pearson M."/>
            <person name="Roberts A."/>
            <person name="Saif S."/>
            <person name="Shea T."/>
            <person name="Shenoy N."/>
            <person name="Sisk P."/>
            <person name="Stolte C."/>
            <person name="Sykes S."/>
            <person name="White J."/>
            <person name="Yandava C."/>
            <person name="Haas B."/>
            <person name="Nusbaum C."/>
            <person name="Birren B."/>
        </authorList>
    </citation>
    <scope>NUCLEOTIDE SEQUENCE</scope>
    <source>
        <strain evidence="8">ATCC 30864</strain>
    </source>
</reference>